<dbReference type="EMBL" id="PTJO01000003">
    <property type="protein sequence ID" value="RNE49497.1"/>
    <property type="molecule type" value="Genomic_DNA"/>
</dbReference>
<dbReference type="InterPro" id="IPR016181">
    <property type="entry name" value="Acyl_CoA_acyltransferase"/>
</dbReference>
<dbReference type="OrthoDB" id="3692150at2"/>
<accession>A0A3M8K8D3</accession>
<dbReference type="CDD" id="cd04301">
    <property type="entry name" value="NAT_SF"/>
    <property type="match status" value="1"/>
</dbReference>
<dbReference type="PROSITE" id="PS51186">
    <property type="entry name" value="GNAT"/>
    <property type="match status" value="1"/>
</dbReference>
<sequence length="199" mass="22557">MTLEIRRLSGPEFAILCPRLVGVYIDAMNYDPAIRDSRTKVWRREIFQPGFTSLVALDQDEILGVAYGYLGTREMWWDRQIRRGIRQEGGPDTSQIELLRDYFEVAEIHVHPLHQSKGIGRILLSQLLWNAPGSNALLSTPEVDGESNLAFKLYRSMGFRDVLRHFIFDGDTRPFAVLSAPLPLPGMVNKPATSDHHPG</sequence>
<evidence type="ECO:0000313" key="3">
    <source>
        <dbReference type="Proteomes" id="UP000266975"/>
    </source>
</evidence>
<dbReference type="Gene3D" id="3.40.630.30">
    <property type="match status" value="1"/>
</dbReference>
<feature type="domain" description="N-acetyltransferase" evidence="1">
    <location>
        <begin position="3"/>
        <end position="185"/>
    </location>
</feature>
<name>A0A3M8K8D3_9CORY</name>
<proteinExistence type="predicted"/>
<evidence type="ECO:0000313" key="2">
    <source>
        <dbReference type="EMBL" id="RNE49497.1"/>
    </source>
</evidence>
<dbReference type="Pfam" id="PF13508">
    <property type="entry name" value="Acetyltransf_7"/>
    <property type="match status" value="1"/>
</dbReference>
<organism evidence="2 3">
    <name type="scientific">Corynebacterium alimapuense</name>
    <dbReference type="NCBI Taxonomy" id="1576874"/>
    <lineage>
        <taxon>Bacteria</taxon>
        <taxon>Bacillati</taxon>
        <taxon>Actinomycetota</taxon>
        <taxon>Actinomycetes</taxon>
        <taxon>Mycobacteriales</taxon>
        <taxon>Corynebacteriaceae</taxon>
        <taxon>Corynebacterium</taxon>
    </lineage>
</organism>
<protein>
    <submittedName>
        <fullName evidence="2">GNAT family N-acetyltransferase</fullName>
    </submittedName>
</protein>
<comment type="caution">
    <text evidence="2">The sequence shown here is derived from an EMBL/GenBank/DDBJ whole genome shotgun (WGS) entry which is preliminary data.</text>
</comment>
<dbReference type="InterPro" id="IPR000182">
    <property type="entry name" value="GNAT_dom"/>
</dbReference>
<dbReference type="SUPFAM" id="SSF55729">
    <property type="entry name" value="Acyl-CoA N-acyltransferases (Nat)"/>
    <property type="match status" value="1"/>
</dbReference>
<dbReference type="Proteomes" id="UP000266975">
    <property type="component" value="Unassembled WGS sequence"/>
</dbReference>
<dbReference type="AlphaFoldDB" id="A0A3M8K8D3"/>
<keyword evidence="2" id="KW-0808">Transferase</keyword>
<keyword evidence="3" id="KW-1185">Reference proteome</keyword>
<dbReference type="RefSeq" id="WP_123047544.1">
    <property type="nucleotide sequence ID" value="NZ_PTJO01000003.1"/>
</dbReference>
<gene>
    <name evidence="2" type="ORF">C5L39_03860</name>
</gene>
<reference evidence="2 3" key="1">
    <citation type="submission" date="2018-02" db="EMBL/GenBank/DDBJ databases">
        <title>Corynebacterium alimpuense sp. nov., a marine obligate actinomycete isolated from sediments of Valparaiso bay, Chile.</title>
        <authorList>
            <person name="Claverias F."/>
            <person name="Gonzales-Siles L."/>
            <person name="Salva-Serra F."/>
            <person name="Inganaes E."/>
            <person name="Molin K."/>
            <person name="Cumsille A."/>
            <person name="Undabarrena A."/>
            <person name="Couve E."/>
            <person name="Moore E.R.B."/>
            <person name="Gomila M."/>
            <person name="Camara B."/>
        </authorList>
    </citation>
    <scope>NUCLEOTIDE SEQUENCE [LARGE SCALE GENOMIC DNA]</scope>
    <source>
        <strain evidence="2 3">CCUG 69366</strain>
    </source>
</reference>
<evidence type="ECO:0000259" key="1">
    <source>
        <dbReference type="PROSITE" id="PS51186"/>
    </source>
</evidence>
<dbReference type="GO" id="GO:0016747">
    <property type="term" value="F:acyltransferase activity, transferring groups other than amino-acyl groups"/>
    <property type="evidence" value="ECO:0007669"/>
    <property type="project" value="InterPro"/>
</dbReference>